<dbReference type="InterPro" id="IPR036271">
    <property type="entry name" value="Tet_transcr_reg_TetR-rel_C_sf"/>
</dbReference>
<dbReference type="Pfam" id="PF17938">
    <property type="entry name" value="TetR_C_29"/>
    <property type="match status" value="1"/>
</dbReference>
<dbReference type="InterPro" id="IPR001647">
    <property type="entry name" value="HTH_TetR"/>
</dbReference>
<dbReference type="PANTHER" id="PTHR30328:SF54">
    <property type="entry name" value="HTH-TYPE TRANSCRIPTIONAL REPRESSOR SCO4008"/>
    <property type="match status" value="1"/>
</dbReference>
<keyword evidence="1 2" id="KW-0238">DNA-binding</keyword>
<dbReference type="Gene3D" id="1.10.357.10">
    <property type="entry name" value="Tetracycline Repressor, domain 2"/>
    <property type="match status" value="1"/>
</dbReference>
<dbReference type="eggNOG" id="COG1309">
    <property type="taxonomic scope" value="Bacteria"/>
</dbReference>
<organism evidence="4 5">
    <name type="scientific">Ktedonobacter racemifer DSM 44963</name>
    <dbReference type="NCBI Taxonomy" id="485913"/>
    <lineage>
        <taxon>Bacteria</taxon>
        <taxon>Bacillati</taxon>
        <taxon>Chloroflexota</taxon>
        <taxon>Ktedonobacteria</taxon>
        <taxon>Ktedonobacterales</taxon>
        <taxon>Ktedonobacteraceae</taxon>
        <taxon>Ktedonobacter</taxon>
    </lineage>
</organism>
<dbReference type="SUPFAM" id="SSF46689">
    <property type="entry name" value="Homeodomain-like"/>
    <property type="match status" value="1"/>
</dbReference>
<keyword evidence="5" id="KW-1185">Reference proteome</keyword>
<evidence type="ECO:0000256" key="1">
    <source>
        <dbReference type="ARBA" id="ARBA00023125"/>
    </source>
</evidence>
<gene>
    <name evidence="4" type="ORF">Krac_4692</name>
</gene>
<dbReference type="InParanoid" id="D6TTE6"/>
<dbReference type="AlphaFoldDB" id="D6TTE6"/>
<dbReference type="SUPFAM" id="SSF48498">
    <property type="entry name" value="Tetracyclin repressor-like, C-terminal domain"/>
    <property type="match status" value="1"/>
</dbReference>
<name>D6TTE6_KTERA</name>
<dbReference type="EMBL" id="ADVG01000003">
    <property type="protein sequence ID" value="EFH83697.1"/>
    <property type="molecule type" value="Genomic_DNA"/>
</dbReference>
<sequence>MTEAGKRRGEASREAILAAAESVFAEHGFDGARVDVIAHASGYDKKLIFRYFGDKLGLYAEVLKRADQESNILLARVFAPLLADETLALQAPQFRSFLESMLYTLFDYLLEHPRFVRIMTWEMAEGWQTYTQIASQFPNEDLDQFERLFHKARSAGLLRSDYLPAIQLSTITQLCLTYLASLPLYKTLLPGEDLSSREGLESAREYIVAFVVAGMMADPTAPQN</sequence>
<proteinExistence type="predicted"/>
<dbReference type="PROSITE" id="PS50977">
    <property type="entry name" value="HTH_TETR_2"/>
    <property type="match status" value="1"/>
</dbReference>
<dbReference type="FunCoup" id="D6TTE6">
    <property type="interactions" value="67"/>
</dbReference>
<evidence type="ECO:0000313" key="5">
    <source>
        <dbReference type="Proteomes" id="UP000004508"/>
    </source>
</evidence>
<dbReference type="InterPro" id="IPR050109">
    <property type="entry name" value="HTH-type_TetR-like_transc_reg"/>
</dbReference>
<comment type="caution">
    <text evidence="4">The sequence shown here is derived from an EMBL/GenBank/DDBJ whole genome shotgun (WGS) entry which is preliminary data.</text>
</comment>
<dbReference type="InterPro" id="IPR041474">
    <property type="entry name" value="NicS_C"/>
</dbReference>
<dbReference type="OrthoDB" id="9815924at2"/>
<dbReference type="RefSeq" id="WP_007914582.1">
    <property type="nucleotide sequence ID" value="NZ_ADVG01000003.1"/>
</dbReference>
<dbReference type="Proteomes" id="UP000004508">
    <property type="component" value="Unassembled WGS sequence"/>
</dbReference>
<reference evidence="4 5" key="1">
    <citation type="journal article" date="2011" name="Stand. Genomic Sci.">
        <title>Non-contiguous finished genome sequence and contextual data of the filamentous soil bacterium Ktedonobacter racemifer type strain (SOSP1-21).</title>
        <authorList>
            <person name="Chang Y.J."/>
            <person name="Land M."/>
            <person name="Hauser L."/>
            <person name="Chertkov O."/>
            <person name="Del Rio T.G."/>
            <person name="Nolan M."/>
            <person name="Copeland A."/>
            <person name="Tice H."/>
            <person name="Cheng J.F."/>
            <person name="Lucas S."/>
            <person name="Han C."/>
            <person name="Goodwin L."/>
            <person name="Pitluck S."/>
            <person name="Ivanova N."/>
            <person name="Ovchinikova G."/>
            <person name="Pati A."/>
            <person name="Chen A."/>
            <person name="Palaniappan K."/>
            <person name="Mavromatis K."/>
            <person name="Liolios K."/>
            <person name="Brettin T."/>
            <person name="Fiebig A."/>
            <person name="Rohde M."/>
            <person name="Abt B."/>
            <person name="Goker M."/>
            <person name="Detter J.C."/>
            <person name="Woyke T."/>
            <person name="Bristow J."/>
            <person name="Eisen J.A."/>
            <person name="Markowitz V."/>
            <person name="Hugenholtz P."/>
            <person name="Kyrpides N.C."/>
            <person name="Klenk H.P."/>
            <person name="Lapidus A."/>
        </authorList>
    </citation>
    <scope>NUCLEOTIDE SEQUENCE [LARGE SCALE GENOMIC DNA]</scope>
    <source>
        <strain evidence="5">DSM 44963</strain>
    </source>
</reference>
<feature type="domain" description="HTH tetR-type" evidence="3">
    <location>
        <begin position="10"/>
        <end position="70"/>
    </location>
</feature>
<evidence type="ECO:0000313" key="4">
    <source>
        <dbReference type="EMBL" id="EFH83697.1"/>
    </source>
</evidence>
<dbReference type="STRING" id="485913.Krac_4692"/>
<dbReference type="PANTHER" id="PTHR30328">
    <property type="entry name" value="TRANSCRIPTIONAL REPRESSOR"/>
    <property type="match status" value="1"/>
</dbReference>
<accession>D6TTE6</accession>
<dbReference type="GO" id="GO:0003677">
    <property type="term" value="F:DNA binding"/>
    <property type="evidence" value="ECO:0007669"/>
    <property type="project" value="UniProtKB-UniRule"/>
</dbReference>
<dbReference type="InterPro" id="IPR009057">
    <property type="entry name" value="Homeodomain-like_sf"/>
</dbReference>
<dbReference type="GO" id="GO:0006355">
    <property type="term" value="P:regulation of DNA-templated transcription"/>
    <property type="evidence" value="ECO:0007669"/>
    <property type="project" value="UniProtKB-ARBA"/>
</dbReference>
<dbReference type="PRINTS" id="PR00455">
    <property type="entry name" value="HTHTETR"/>
</dbReference>
<evidence type="ECO:0000259" key="3">
    <source>
        <dbReference type="PROSITE" id="PS50977"/>
    </source>
</evidence>
<evidence type="ECO:0000256" key="2">
    <source>
        <dbReference type="PROSITE-ProRule" id="PRU00335"/>
    </source>
</evidence>
<protein>
    <submittedName>
        <fullName evidence="4">Transcriptional regulator, TetR family</fullName>
    </submittedName>
</protein>
<dbReference type="Pfam" id="PF00440">
    <property type="entry name" value="TetR_N"/>
    <property type="match status" value="1"/>
</dbReference>
<feature type="DNA-binding region" description="H-T-H motif" evidence="2">
    <location>
        <begin position="33"/>
        <end position="52"/>
    </location>
</feature>